<evidence type="ECO:0000256" key="2">
    <source>
        <dbReference type="ARBA" id="ARBA00005581"/>
    </source>
</evidence>
<dbReference type="KEGG" id="crb:17898569"/>
<feature type="chain" id="PRO_5025076309" description="S-protein homolog" evidence="6">
    <location>
        <begin position="24"/>
        <end position="137"/>
    </location>
</feature>
<dbReference type="PANTHER" id="PTHR31232">
    <property type="match status" value="1"/>
</dbReference>
<reference evidence="8" key="1">
    <citation type="journal article" date="2013" name="Nat. Genet.">
        <title>The Capsella rubella genome and the genomic consequences of rapid mating system evolution.</title>
        <authorList>
            <person name="Slotte T."/>
            <person name="Hazzouri K.M."/>
            <person name="Agren J.A."/>
            <person name="Koenig D."/>
            <person name="Maumus F."/>
            <person name="Guo Y.L."/>
            <person name="Steige K."/>
            <person name="Platts A.E."/>
            <person name="Escobar J.S."/>
            <person name="Newman L.K."/>
            <person name="Wang W."/>
            <person name="Mandakova T."/>
            <person name="Vello E."/>
            <person name="Smith L.M."/>
            <person name="Henz S.R."/>
            <person name="Steffen J."/>
            <person name="Takuno S."/>
            <person name="Brandvain Y."/>
            <person name="Coop G."/>
            <person name="Andolfatto P."/>
            <person name="Hu T.T."/>
            <person name="Blanchette M."/>
            <person name="Clark R.M."/>
            <person name="Quesneville H."/>
            <person name="Nordborg M."/>
            <person name="Gaut B.S."/>
            <person name="Lysak M.A."/>
            <person name="Jenkins J."/>
            <person name="Grimwood J."/>
            <person name="Chapman J."/>
            <person name="Prochnik S."/>
            <person name="Shu S."/>
            <person name="Rokhsar D."/>
            <person name="Schmutz J."/>
            <person name="Weigel D."/>
            <person name="Wright S.I."/>
        </authorList>
    </citation>
    <scope>NUCLEOTIDE SEQUENCE [LARGE SCALE GENOMIC DNA]</scope>
    <source>
        <strain evidence="8">cv. Monte Gargano</strain>
    </source>
</reference>
<dbReference type="Pfam" id="PF05938">
    <property type="entry name" value="Self-incomp_S1"/>
    <property type="match status" value="1"/>
</dbReference>
<dbReference type="Proteomes" id="UP000029121">
    <property type="component" value="Unassembled WGS sequence"/>
</dbReference>
<dbReference type="InterPro" id="IPR010264">
    <property type="entry name" value="Self-incomp_S1"/>
</dbReference>
<keyword evidence="8" id="KW-1185">Reference proteome</keyword>
<keyword evidence="3 6" id="KW-0713">Self-incompatibility</keyword>
<sequence>MKNITILFFLVVLALCMIDNAYSKNPFKGKLTTLYFRNDLSHNKWLKVRCKSGDKDVHEKYMGPVHDWSFSFHDKFLGGTLYWCTLSKGPDYKVHRTFDAYVQDNRKPHGTYYSYIAREDGIYHITMVYGVRKVLDW</sequence>
<evidence type="ECO:0000256" key="4">
    <source>
        <dbReference type="ARBA" id="ARBA00022525"/>
    </source>
</evidence>
<keyword evidence="5 6" id="KW-0732">Signal</keyword>
<comment type="similarity">
    <text evidence="2 6">Belongs to the plant self-incompatibility (S1) protein family.</text>
</comment>
<name>R0IHH2_9BRAS</name>
<feature type="signal peptide" evidence="6">
    <location>
        <begin position="1"/>
        <end position="23"/>
    </location>
</feature>
<protein>
    <recommendedName>
        <fullName evidence="6">S-protein homolog</fullName>
    </recommendedName>
</protein>
<evidence type="ECO:0000256" key="5">
    <source>
        <dbReference type="ARBA" id="ARBA00022729"/>
    </source>
</evidence>
<evidence type="ECO:0000256" key="3">
    <source>
        <dbReference type="ARBA" id="ARBA00022471"/>
    </source>
</evidence>
<dbReference type="AlphaFoldDB" id="R0IHH2"/>
<dbReference type="OrthoDB" id="1727555at2759"/>
<accession>R0IHH2</accession>
<evidence type="ECO:0000313" key="8">
    <source>
        <dbReference type="Proteomes" id="UP000029121"/>
    </source>
</evidence>
<evidence type="ECO:0000313" key="7">
    <source>
        <dbReference type="EMBL" id="EOA37855.1"/>
    </source>
</evidence>
<dbReference type="GO" id="GO:0060320">
    <property type="term" value="P:rejection of self pollen"/>
    <property type="evidence" value="ECO:0007669"/>
    <property type="project" value="UniProtKB-KW"/>
</dbReference>
<dbReference type="PANTHER" id="PTHR31232:SF26">
    <property type="entry name" value="S-PROTEIN HOMOLOG-RELATED"/>
    <property type="match status" value="1"/>
</dbReference>
<dbReference type="GO" id="GO:0005576">
    <property type="term" value="C:extracellular region"/>
    <property type="evidence" value="ECO:0007669"/>
    <property type="project" value="UniProtKB-SubCell"/>
</dbReference>
<proteinExistence type="inferred from homology"/>
<comment type="subcellular location">
    <subcellularLocation>
        <location evidence="1 6">Secreted</location>
    </subcellularLocation>
</comment>
<evidence type="ECO:0000256" key="6">
    <source>
        <dbReference type="RuleBase" id="RU367044"/>
    </source>
</evidence>
<keyword evidence="4 6" id="KW-0964">Secreted</keyword>
<gene>
    <name evidence="7" type="ORF">CARUB_v10011450mg</name>
</gene>
<organism evidence="7 8">
    <name type="scientific">Capsella rubella</name>
    <dbReference type="NCBI Taxonomy" id="81985"/>
    <lineage>
        <taxon>Eukaryota</taxon>
        <taxon>Viridiplantae</taxon>
        <taxon>Streptophyta</taxon>
        <taxon>Embryophyta</taxon>
        <taxon>Tracheophyta</taxon>
        <taxon>Spermatophyta</taxon>
        <taxon>Magnoliopsida</taxon>
        <taxon>eudicotyledons</taxon>
        <taxon>Gunneridae</taxon>
        <taxon>Pentapetalae</taxon>
        <taxon>rosids</taxon>
        <taxon>malvids</taxon>
        <taxon>Brassicales</taxon>
        <taxon>Brassicaceae</taxon>
        <taxon>Camelineae</taxon>
        <taxon>Capsella</taxon>
    </lineage>
</organism>
<evidence type="ECO:0000256" key="1">
    <source>
        <dbReference type="ARBA" id="ARBA00004613"/>
    </source>
</evidence>
<dbReference type="EMBL" id="KB870805">
    <property type="protein sequence ID" value="EOA37855.1"/>
    <property type="molecule type" value="Genomic_DNA"/>
</dbReference>